<dbReference type="Pfam" id="PF17802">
    <property type="entry name" value="SpaA"/>
    <property type="match status" value="6"/>
</dbReference>
<name>A0AAD1C8V6_STRIT</name>
<feature type="region of interest" description="Disordered" evidence="4">
    <location>
        <begin position="364"/>
        <end position="386"/>
    </location>
</feature>
<feature type="transmembrane region" description="Helical" evidence="5">
    <location>
        <begin position="12"/>
        <end position="30"/>
    </location>
</feature>
<dbReference type="InterPro" id="IPR013783">
    <property type="entry name" value="Ig-like_fold"/>
</dbReference>
<dbReference type="NCBIfam" id="NF012162">
    <property type="entry name" value="surf_Nterm_1"/>
    <property type="match status" value="1"/>
</dbReference>
<evidence type="ECO:0000313" key="9">
    <source>
        <dbReference type="EMBL" id="BAW17617.1"/>
    </source>
</evidence>
<protein>
    <submittedName>
        <fullName evidence="9">Cell wall anchor protein</fullName>
    </submittedName>
</protein>
<evidence type="ECO:0000256" key="3">
    <source>
        <dbReference type="ARBA" id="ARBA00022729"/>
    </source>
</evidence>
<keyword evidence="3" id="KW-0732">Signal</keyword>
<feature type="transmembrane region" description="Helical" evidence="5">
    <location>
        <begin position="1064"/>
        <end position="1082"/>
    </location>
</feature>
<evidence type="ECO:0000259" key="7">
    <source>
        <dbReference type="Pfam" id="PF18202"/>
    </source>
</evidence>
<feature type="domain" description="SpaA-like prealbumin fold" evidence="6">
    <location>
        <begin position="721"/>
        <end position="800"/>
    </location>
</feature>
<dbReference type="RefSeq" id="WP_096363128.1">
    <property type="nucleotide sequence ID" value="NZ_AP014880.1"/>
</dbReference>
<keyword evidence="2" id="KW-0964">Secreted</keyword>
<feature type="domain" description="SpaA-like prealbumin fold" evidence="6">
    <location>
        <begin position="935"/>
        <end position="1014"/>
    </location>
</feature>
<organism evidence="9 10">
    <name type="scientific">Streptococcus intermedius</name>
    <dbReference type="NCBI Taxonomy" id="1338"/>
    <lineage>
        <taxon>Bacteria</taxon>
        <taxon>Bacillati</taxon>
        <taxon>Bacillota</taxon>
        <taxon>Bacilli</taxon>
        <taxon>Lactobacillales</taxon>
        <taxon>Streptococcaceae</taxon>
        <taxon>Streptococcus</taxon>
        <taxon>Streptococcus anginosus group</taxon>
    </lineage>
</organism>
<dbReference type="InterPro" id="IPR041033">
    <property type="entry name" value="SpaA_PFL_dom_1"/>
</dbReference>
<evidence type="ECO:0000256" key="4">
    <source>
        <dbReference type="SAM" id="MobiDB-lite"/>
    </source>
</evidence>
<keyword evidence="5" id="KW-0812">Transmembrane</keyword>
<dbReference type="AlphaFoldDB" id="A0AAD1C8V6"/>
<dbReference type="Pfam" id="PF22343">
    <property type="entry name" value="Surface-like_ins_dom"/>
    <property type="match status" value="1"/>
</dbReference>
<feature type="domain" description="T-Q ester bond containing" evidence="7">
    <location>
        <begin position="249"/>
        <end position="390"/>
    </location>
</feature>
<reference evidence="9 10" key="1">
    <citation type="journal article" date="2017" name="Infect. Immun.">
        <title>Characterization of the Pathogenicity of Streptococcus intermedius TYG1620 Isolated from a Human Brain Abscess Based on the Complete Genome Sequence with Transcriptome Analysis and Transposon Mutagenesis in a Murine Subcutaneous Abscess Model.</title>
        <authorList>
            <person name="Hasegawa N."/>
            <person name="Sekizuka T."/>
            <person name="Sugi Y."/>
            <person name="Kawakami N."/>
            <person name="Ogasawara Y."/>
            <person name="Kato K."/>
            <person name="Yamashita A."/>
            <person name="Takeuchi F."/>
            <person name="Kuroda M."/>
        </authorList>
    </citation>
    <scope>NUCLEOTIDE SEQUENCE [LARGE SCALE GENOMIC DNA]</scope>
    <source>
        <strain evidence="9 10">TYG1620</strain>
    </source>
</reference>
<dbReference type="InterPro" id="IPR054758">
    <property type="entry name" value="Lrp-like_ins_dom"/>
</dbReference>
<dbReference type="InterPro" id="IPR041100">
    <property type="entry name" value="TQ"/>
</dbReference>
<feature type="compositionally biased region" description="Basic and acidic residues" evidence="4">
    <location>
        <begin position="367"/>
        <end position="386"/>
    </location>
</feature>
<evidence type="ECO:0000256" key="1">
    <source>
        <dbReference type="ARBA" id="ARBA00007257"/>
    </source>
</evidence>
<feature type="domain" description="SpaA-like prealbumin fold" evidence="6">
    <location>
        <begin position="828"/>
        <end position="907"/>
    </location>
</feature>
<evidence type="ECO:0000259" key="6">
    <source>
        <dbReference type="Pfam" id="PF17802"/>
    </source>
</evidence>
<proteinExistence type="inferred from homology"/>
<keyword evidence="5" id="KW-0472">Membrane</keyword>
<dbReference type="PANTHER" id="PTHR36108">
    <property type="entry name" value="COLOSSIN-B-RELATED"/>
    <property type="match status" value="1"/>
</dbReference>
<gene>
    <name evidence="9" type="ORF">SITYG_16380</name>
</gene>
<dbReference type="NCBIfam" id="NF033903">
    <property type="entry name" value="VaFE_rpt"/>
    <property type="match status" value="1"/>
</dbReference>
<evidence type="ECO:0000256" key="2">
    <source>
        <dbReference type="ARBA" id="ARBA00022525"/>
    </source>
</evidence>
<dbReference type="EMBL" id="AP014880">
    <property type="protein sequence ID" value="BAW17617.1"/>
    <property type="molecule type" value="Genomic_DNA"/>
</dbReference>
<feature type="domain" description="Putative surface anchored protein-like helical insertion" evidence="8">
    <location>
        <begin position="106"/>
        <end position="205"/>
    </location>
</feature>
<feature type="compositionally biased region" description="Low complexity" evidence="4">
    <location>
        <begin position="1035"/>
        <end position="1050"/>
    </location>
</feature>
<dbReference type="Proteomes" id="UP000217792">
    <property type="component" value="Chromosome"/>
</dbReference>
<feature type="domain" description="SpaA-like prealbumin fold" evidence="6">
    <location>
        <begin position="614"/>
        <end position="693"/>
    </location>
</feature>
<dbReference type="PANTHER" id="PTHR36108:SF13">
    <property type="entry name" value="COLOSSIN-B-RELATED"/>
    <property type="match status" value="1"/>
</dbReference>
<evidence type="ECO:0000256" key="5">
    <source>
        <dbReference type="SAM" id="Phobius"/>
    </source>
</evidence>
<dbReference type="Pfam" id="PF18202">
    <property type="entry name" value="TQ"/>
    <property type="match status" value="1"/>
</dbReference>
<evidence type="ECO:0000313" key="10">
    <source>
        <dbReference type="Proteomes" id="UP000217792"/>
    </source>
</evidence>
<dbReference type="Gene3D" id="2.60.40.3930">
    <property type="match status" value="1"/>
</dbReference>
<feature type="domain" description="SpaA-like prealbumin fold" evidence="6">
    <location>
        <begin position="400"/>
        <end position="479"/>
    </location>
</feature>
<sequence>MKKRRGQFFKSAISFLVVFLMVMVSIIYPSSKIKADGFPNDATGVSPNGKYYSAGRENRLGMVTSDELHTATELFGFCMANSKKYPGYDSKKDEYFGVYEQILNLNKESFNKLVRDNHTYGNIPTSPEELWDKVSKLIYIYLKDPTNVIGQAGWTNPQDAMYEFYTVVQNEIWRYTDGQKVDKDTNSYLYYKYSKQGQKAVYLLRDAVNSISIPSNFELRGYKPEWVQGQKGYQAIVTGRLKVDQPVGEIKTTVTAGGKTSSENDIATLKAQDVIGGVEVSDKITYSGLYPNTEYDVIGEIYEVKDGELVNPGRPVSVVNSGDDLKTDATGKGKWTLNFGKLDLEAGKSYVVFEKVVSLKNVIDTDGDGKPDKKQELSHNDPKDKSQTFTILPKEIVEQDVVFSKVNVAGEEIAGAKIQLKDAQGQVVHSWTSKAGQSETIKLKAGTYTFHEESAPTGYLAVTDITFEVDVQGKVTVKDANGNSVKAAGNKLTVTDQAAPSVPNEQDVVVSKVNVAGEEIAGAKIQLKDAQGQVVHSWTSQAGQSETVKLKAGTYTFHEASAPTGYLAVTDITFEVDTQGKVTVKDANGNSVKAAGNKLTVTDQAAPSVPNEQDVVVSKVNVAGEEIAGAKIQLKDAQGQVVHSWTSQAGQSETVKLKAGTYTFHEASAPTGYLAVTDITFEVDTQGKVTVKDANGNSVKADSNKLTVTDQAAPSVPNEQDVVFSKVNVAGEEIAGAKIQLKDAQGQVVHSWTSQAGQSETVKLKAGTYTFHEASAPTGYLAVTDITFEVDVQGKVTVKDANGNSVKAAGNKLTVTDQAAPSVPNEQDVVVSKVNVAGEEIAGAKIQLKDAQGQVVHSWTSQAGQSETVKLKAGTYTFHEASAPTGYLAVTDITFEVDTQGKVTVKDANGNSVKADGNKLTVTDQAAPSVPNEQDVVFSKVNVAGEEIAGAKIQLKDAQGQVVHSWTSKAGQSETIKLKAGTYTFHEASAPTGYLAVTDITFEVDTQGKVTVKDANGNGVKADGNKLTVTDQAASSVPTPGKSKTPSTPKQDLPQTGDGVKLSLYAWLMLISGSLLAIVGYARRKNEG</sequence>
<feature type="domain" description="SpaA-like prealbumin fold" evidence="6">
    <location>
        <begin position="507"/>
        <end position="586"/>
    </location>
</feature>
<feature type="region of interest" description="Disordered" evidence="4">
    <location>
        <begin position="1031"/>
        <end position="1055"/>
    </location>
</feature>
<accession>A0AAD1C8V6</accession>
<keyword evidence="5" id="KW-1133">Transmembrane helix</keyword>
<comment type="similarity">
    <text evidence="1">Belongs to the serine-aspartate repeat-containing protein (SDr) family.</text>
</comment>
<evidence type="ECO:0000259" key="8">
    <source>
        <dbReference type="Pfam" id="PF22343"/>
    </source>
</evidence>
<dbReference type="Gene3D" id="2.60.40.10">
    <property type="entry name" value="Immunoglobulins"/>
    <property type="match status" value="6"/>
</dbReference>